<dbReference type="InterPro" id="IPR003010">
    <property type="entry name" value="C-N_Hydrolase"/>
</dbReference>
<dbReference type="Gene3D" id="3.60.110.10">
    <property type="entry name" value="Carbon-nitrogen hydrolase"/>
    <property type="match status" value="1"/>
</dbReference>
<dbReference type="PANTHER" id="PTHR23088:SF50">
    <property type="entry name" value="HYDROLASE YHCX"/>
    <property type="match status" value="1"/>
</dbReference>
<organism evidence="2 3">
    <name type="scientific">Limibacillus halophilus</name>
    <dbReference type="NCBI Taxonomy" id="1579333"/>
    <lineage>
        <taxon>Bacteria</taxon>
        <taxon>Pseudomonadati</taxon>
        <taxon>Pseudomonadota</taxon>
        <taxon>Alphaproteobacteria</taxon>
        <taxon>Rhodospirillales</taxon>
        <taxon>Rhodovibrionaceae</taxon>
        <taxon>Limibacillus</taxon>
    </lineage>
</organism>
<dbReference type="EMBL" id="JACHXA010000004">
    <property type="protein sequence ID" value="MBB3065413.1"/>
    <property type="molecule type" value="Genomic_DNA"/>
</dbReference>
<evidence type="ECO:0000313" key="3">
    <source>
        <dbReference type="Proteomes" id="UP000581135"/>
    </source>
</evidence>
<dbReference type="Pfam" id="PF00795">
    <property type="entry name" value="CN_hydrolase"/>
    <property type="match status" value="1"/>
</dbReference>
<dbReference type="AlphaFoldDB" id="A0A839SWU3"/>
<dbReference type="InterPro" id="IPR036526">
    <property type="entry name" value="C-N_Hydrolase_sf"/>
</dbReference>
<dbReference type="RefSeq" id="WP_183416245.1">
    <property type="nucleotide sequence ID" value="NZ_JACHXA010000004.1"/>
</dbReference>
<accession>A0A839SWU3</accession>
<proteinExistence type="predicted"/>
<reference evidence="2 3" key="1">
    <citation type="submission" date="2020-08" db="EMBL/GenBank/DDBJ databases">
        <title>Genomic Encyclopedia of Type Strains, Phase III (KMG-III): the genomes of soil and plant-associated and newly described type strains.</title>
        <authorList>
            <person name="Whitman W."/>
        </authorList>
    </citation>
    <scope>NUCLEOTIDE SEQUENCE [LARGE SCALE GENOMIC DNA]</scope>
    <source>
        <strain evidence="2 3">CECT 8803</strain>
    </source>
</reference>
<dbReference type="Proteomes" id="UP000581135">
    <property type="component" value="Unassembled WGS sequence"/>
</dbReference>
<keyword evidence="2" id="KW-0378">Hydrolase</keyword>
<dbReference type="GO" id="GO:0016787">
    <property type="term" value="F:hydrolase activity"/>
    <property type="evidence" value="ECO:0007669"/>
    <property type="project" value="UniProtKB-KW"/>
</dbReference>
<dbReference type="SUPFAM" id="SSF56317">
    <property type="entry name" value="Carbon-nitrogen hydrolase"/>
    <property type="match status" value="1"/>
</dbReference>
<gene>
    <name evidence="2" type="ORF">FHR98_001700</name>
</gene>
<evidence type="ECO:0000313" key="2">
    <source>
        <dbReference type="EMBL" id="MBB3065413.1"/>
    </source>
</evidence>
<dbReference type="PROSITE" id="PS50263">
    <property type="entry name" value="CN_HYDROLASE"/>
    <property type="match status" value="1"/>
</dbReference>
<name>A0A839SWU3_9PROT</name>
<sequence>MPKQEHRADFATVALWAINLARPLNGMNAWIAGLDAKMAEAAGSGADILVLPEYVSEQWLSYAPNDLAPTEEIAWMADEGELALDHLKALAAKHDIAVLAGSFPARAAGARKDGPPFVNRAFLFLPDGRMTFQDKLCLTPSEKNPDAWNLNVGAEVTFTQWRGLRIATLICLDVELPALASAIAKREPDLDLLLVPSMTEKESGYSRVFGCAKARAVELQTAVCAVGSIGSVAPDGSRPNFSGAAVFLPCEEPLGFDGRFAEIAGRADAEDDGPLLIAKDVPVGLIRELRKGGDAEVWPGSWSAEHVSFGEN</sequence>
<feature type="domain" description="CN hydrolase" evidence="1">
    <location>
        <begin position="13"/>
        <end position="283"/>
    </location>
</feature>
<evidence type="ECO:0000259" key="1">
    <source>
        <dbReference type="PROSITE" id="PS50263"/>
    </source>
</evidence>
<protein>
    <submittedName>
        <fullName evidence="2">Putative amidohydrolase</fullName>
    </submittedName>
</protein>
<keyword evidence="3" id="KW-1185">Reference proteome</keyword>
<comment type="caution">
    <text evidence="2">The sequence shown here is derived from an EMBL/GenBank/DDBJ whole genome shotgun (WGS) entry which is preliminary data.</text>
</comment>
<dbReference type="PANTHER" id="PTHR23088">
    <property type="entry name" value="NITRILASE-RELATED"/>
    <property type="match status" value="1"/>
</dbReference>